<dbReference type="NCBIfam" id="TIGR01509">
    <property type="entry name" value="HAD-SF-IA-v3"/>
    <property type="match status" value="1"/>
</dbReference>
<accession>A0A1G2FVG5</accession>
<evidence type="ECO:0000313" key="2">
    <source>
        <dbReference type="Proteomes" id="UP000177126"/>
    </source>
</evidence>
<dbReference type="InterPro" id="IPR023198">
    <property type="entry name" value="PGP-like_dom2"/>
</dbReference>
<evidence type="ECO:0000313" key="1">
    <source>
        <dbReference type="EMBL" id="OGZ42045.1"/>
    </source>
</evidence>
<protein>
    <recommendedName>
        <fullName evidence="3">HAD family hydrolase</fullName>
    </recommendedName>
</protein>
<dbReference type="AlphaFoldDB" id="A0A1G2FVG5"/>
<dbReference type="SUPFAM" id="SSF56784">
    <property type="entry name" value="HAD-like"/>
    <property type="match status" value="1"/>
</dbReference>
<dbReference type="InterPro" id="IPR023214">
    <property type="entry name" value="HAD_sf"/>
</dbReference>
<comment type="caution">
    <text evidence="1">The sequence shown here is derived from an EMBL/GenBank/DDBJ whole genome shotgun (WGS) entry which is preliminary data.</text>
</comment>
<dbReference type="Proteomes" id="UP000177126">
    <property type="component" value="Unassembled WGS sequence"/>
</dbReference>
<reference evidence="1 2" key="1">
    <citation type="journal article" date="2016" name="Nat. Commun.">
        <title>Thousands of microbial genomes shed light on interconnected biogeochemical processes in an aquifer system.</title>
        <authorList>
            <person name="Anantharaman K."/>
            <person name="Brown C.T."/>
            <person name="Hug L.A."/>
            <person name="Sharon I."/>
            <person name="Castelle C.J."/>
            <person name="Probst A.J."/>
            <person name="Thomas B.C."/>
            <person name="Singh A."/>
            <person name="Wilkins M.J."/>
            <person name="Karaoz U."/>
            <person name="Brodie E.L."/>
            <person name="Williams K.H."/>
            <person name="Hubbard S.S."/>
            <person name="Banfield J.F."/>
        </authorList>
    </citation>
    <scope>NUCLEOTIDE SEQUENCE [LARGE SCALE GENOMIC DNA]</scope>
</reference>
<name>A0A1G2FVG5_9BACT</name>
<dbReference type="SFLD" id="SFLDS00003">
    <property type="entry name" value="Haloacid_Dehalogenase"/>
    <property type="match status" value="1"/>
</dbReference>
<dbReference type="EMBL" id="MHNF01000004">
    <property type="protein sequence ID" value="OGZ42045.1"/>
    <property type="molecule type" value="Genomic_DNA"/>
</dbReference>
<proteinExistence type="predicted"/>
<dbReference type="Pfam" id="PF13419">
    <property type="entry name" value="HAD_2"/>
    <property type="match status" value="1"/>
</dbReference>
<dbReference type="InterPro" id="IPR036412">
    <property type="entry name" value="HAD-like_sf"/>
</dbReference>
<dbReference type="Gene3D" id="1.10.150.240">
    <property type="entry name" value="Putative phosphatase, domain 2"/>
    <property type="match status" value="1"/>
</dbReference>
<evidence type="ECO:0008006" key="3">
    <source>
        <dbReference type="Google" id="ProtNLM"/>
    </source>
</evidence>
<dbReference type="PANTHER" id="PTHR43611:SF3">
    <property type="entry name" value="FLAVIN MONONUCLEOTIDE HYDROLASE 1, CHLOROPLATIC"/>
    <property type="match status" value="1"/>
</dbReference>
<gene>
    <name evidence="1" type="ORF">A3B04_02615</name>
</gene>
<dbReference type="CDD" id="cd02603">
    <property type="entry name" value="HAD_sEH-N_like"/>
    <property type="match status" value="1"/>
</dbReference>
<dbReference type="PANTHER" id="PTHR43611">
    <property type="entry name" value="ALPHA-D-GLUCOSE 1-PHOSPHATE PHOSPHATASE"/>
    <property type="match status" value="1"/>
</dbReference>
<dbReference type="InterPro" id="IPR006439">
    <property type="entry name" value="HAD-SF_hydro_IA"/>
</dbReference>
<sequence>MPIQSIIFDLNGIFIQSPNLSDRFCDDFGVPTSEFMPALKKIMDKVRQPNAGPAFIYWQPYLEKWVVKLNEKDFFDYWFSAEKANEEMVALAKELKQQGIKLFILSNNFAERAKYYEENFPWLKELFEKVYYSWQTGFIKPDPRCWQTILAENNLAPADCVYFDDSPANIQTANNRGIKSLLFTNVEDVKVKLHCAT</sequence>
<dbReference type="Gene3D" id="3.40.50.1000">
    <property type="entry name" value="HAD superfamily/HAD-like"/>
    <property type="match status" value="1"/>
</dbReference>
<dbReference type="InterPro" id="IPR041492">
    <property type="entry name" value="HAD_2"/>
</dbReference>
<dbReference type="SFLD" id="SFLDG01129">
    <property type="entry name" value="C1.5:_HAD__Beta-PGM__Phosphata"/>
    <property type="match status" value="1"/>
</dbReference>
<organism evidence="1 2">
    <name type="scientific">Candidatus Portnoybacteria bacterium RIFCSPLOWO2_02_FULL_39_11</name>
    <dbReference type="NCBI Taxonomy" id="1802001"/>
    <lineage>
        <taxon>Bacteria</taxon>
        <taxon>Candidatus Portnoyibacteriota</taxon>
    </lineage>
</organism>